<dbReference type="OrthoDB" id="310429at2759"/>
<keyword evidence="2" id="KW-1185">Reference proteome</keyword>
<evidence type="ECO:0000313" key="1">
    <source>
        <dbReference type="EMBL" id="CAD8101087.1"/>
    </source>
</evidence>
<evidence type="ECO:0000313" key="2">
    <source>
        <dbReference type="Proteomes" id="UP000692954"/>
    </source>
</evidence>
<name>A0A8S1PDB9_9CILI</name>
<reference evidence="1" key="1">
    <citation type="submission" date="2021-01" db="EMBL/GenBank/DDBJ databases">
        <authorList>
            <consortium name="Genoscope - CEA"/>
            <person name="William W."/>
        </authorList>
    </citation>
    <scope>NUCLEOTIDE SEQUENCE</scope>
</reference>
<organism evidence="1 2">
    <name type="scientific">Paramecium sonneborni</name>
    <dbReference type="NCBI Taxonomy" id="65129"/>
    <lineage>
        <taxon>Eukaryota</taxon>
        <taxon>Sar</taxon>
        <taxon>Alveolata</taxon>
        <taxon>Ciliophora</taxon>
        <taxon>Intramacronucleata</taxon>
        <taxon>Oligohymenophorea</taxon>
        <taxon>Peniculida</taxon>
        <taxon>Parameciidae</taxon>
        <taxon>Paramecium</taxon>
    </lineage>
</organism>
<protein>
    <submittedName>
        <fullName evidence="1">Uncharacterized protein</fullName>
    </submittedName>
</protein>
<sequence>MSGEIIPLKLVVNTIDEASIGFVYQKSDSEDKKQWIYKIFLENIYTMEKVTREGAEQRILEDHQILQKGGNLLKEKLGEAINEIIKKRNKIRNKEKSKKKVESDSLADMEGVAAKIPSTKSK</sequence>
<proteinExistence type="predicted"/>
<dbReference type="Proteomes" id="UP000692954">
    <property type="component" value="Unassembled WGS sequence"/>
</dbReference>
<comment type="caution">
    <text evidence="1">The sequence shown here is derived from an EMBL/GenBank/DDBJ whole genome shotgun (WGS) entry which is preliminary data.</text>
</comment>
<accession>A0A8S1PDB9</accession>
<dbReference type="EMBL" id="CAJJDN010000075">
    <property type="protein sequence ID" value="CAD8101087.1"/>
    <property type="molecule type" value="Genomic_DNA"/>
</dbReference>
<dbReference type="AlphaFoldDB" id="A0A8S1PDB9"/>
<gene>
    <name evidence="1" type="ORF">PSON_ATCC_30995.1.T0750089</name>
</gene>